<dbReference type="AlphaFoldDB" id="A0A5N1IJ49"/>
<accession>A0A5N1IJ49</accession>
<name>A0A5N1IJ49_9BACT</name>
<dbReference type="InterPro" id="IPR014710">
    <property type="entry name" value="RmlC-like_jellyroll"/>
</dbReference>
<sequence>METFAITRVYADEKGESHFEDISRPLIPEGELGFLSEPEEVKEIVFRKVLPTYDYDFHQAPARQYIMLLDGEIEIETSRGDKRQFKAGEILLVENTSGKGHRTRNLQPVVRNSVFVTLAD</sequence>
<evidence type="ECO:0008006" key="3">
    <source>
        <dbReference type="Google" id="ProtNLM"/>
    </source>
</evidence>
<proteinExistence type="predicted"/>
<organism evidence="1 2">
    <name type="scientific">Adhaeribacter soli</name>
    <dbReference type="NCBI Taxonomy" id="2607655"/>
    <lineage>
        <taxon>Bacteria</taxon>
        <taxon>Pseudomonadati</taxon>
        <taxon>Bacteroidota</taxon>
        <taxon>Cytophagia</taxon>
        <taxon>Cytophagales</taxon>
        <taxon>Hymenobacteraceae</taxon>
        <taxon>Adhaeribacter</taxon>
    </lineage>
</organism>
<evidence type="ECO:0000313" key="2">
    <source>
        <dbReference type="Proteomes" id="UP000326570"/>
    </source>
</evidence>
<dbReference type="InterPro" id="IPR011051">
    <property type="entry name" value="RmlC_Cupin_sf"/>
</dbReference>
<gene>
    <name evidence="1" type="ORF">F0P94_17145</name>
</gene>
<protein>
    <recommendedName>
        <fullName evidence="3">Cupin domain-containing protein</fullName>
    </recommendedName>
</protein>
<dbReference type="SUPFAM" id="SSF51182">
    <property type="entry name" value="RmlC-like cupins"/>
    <property type="match status" value="1"/>
</dbReference>
<reference evidence="1 2" key="1">
    <citation type="submission" date="2019-09" db="EMBL/GenBank/DDBJ databases">
        <title>Genome sequence of Adhaeribacter sp. M2.</title>
        <authorList>
            <person name="Srinivasan S."/>
        </authorList>
    </citation>
    <scope>NUCLEOTIDE SEQUENCE [LARGE SCALE GENOMIC DNA]</scope>
    <source>
        <strain evidence="1 2">M2</strain>
    </source>
</reference>
<keyword evidence="2" id="KW-1185">Reference proteome</keyword>
<dbReference type="EMBL" id="VTWT01000011">
    <property type="protein sequence ID" value="KAA9325662.1"/>
    <property type="molecule type" value="Genomic_DNA"/>
</dbReference>
<evidence type="ECO:0000313" key="1">
    <source>
        <dbReference type="EMBL" id="KAA9325662.1"/>
    </source>
</evidence>
<dbReference type="Proteomes" id="UP000326570">
    <property type="component" value="Unassembled WGS sequence"/>
</dbReference>
<comment type="caution">
    <text evidence="1">The sequence shown here is derived from an EMBL/GenBank/DDBJ whole genome shotgun (WGS) entry which is preliminary data.</text>
</comment>
<dbReference type="Gene3D" id="2.60.120.10">
    <property type="entry name" value="Jelly Rolls"/>
    <property type="match status" value="1"/>
</dbReference>
<dbReference type="RefSeq" id="WP_150905334.1">
    <property type="nucleotide sequence ID" value="NZ_VTWT01000011.1"/>
</dbReference>